<reference evidence="1 2" key="1">
    <citation type="submission" date="2018-08" db="EMBL/GenBank/DDBJ databases">
        <title>Recombination of ecologically and evolutionarily significant loci maintains genetic cohesion in the Pseudomonas syringae species complex.</title>
        <authorList>
            <person name="Dillon M."/>
            <person name="Thakur S."/>
            <person name="Almeida R.N.D."/>
            <person name="Weir B.S."/>
            <person name="Guttman D.S."/>
        </authorList>
    </citation>
    <scope>NUCLEOTIDE SEQUENCE [LARGE SCALE GENOMIC DNA]</scope>
    <source>
        <strain evidence="1 2">ICMP 867</strain>
    </source>
</reference>
<evidence type="ECO:0000313" key="1">
    <source>
        <dbReference type="EMBL" id="RMO43168.1"/>
    </source>
</evidence>
<protein>
    <submittedName>
        <fullName evidence="1">Uncharacterized protein</fullName>
    </submittedName>
</protein>
<dbReference type="RefSeq" id="WP_004660719.1">
    <property type="nucleotide sequence ID" value="NZ_RBOT01000594.1"/>
</dbReference>
<sequence>MTYINLPDAQQHAISEVKVGALQAAVDRCVNDECVGPIYDIELSECGPYISSKLQLFRQAISEHAKAKAHSKRERTRADALRAGSALMNAVREMKGRVETERQERQLFYVDDLIRPPIPLRKQLSVTIPFSWRPSVTSEWKSGRTTFVYDFAPPLDYAQLPPTRKPSAAKSARDLEDRLYQEWEDLKMRALGSLRDFLRKGGDGDTVPEVFAVQPEANGGGLNNFSCNFWQSR</sequence>
<dbReference type="Proteomes" id="UP000280599">
    <property type="component" value="Unassembled WGS sequence"/>
</dbReference>
<comment type="caution">
    <text evidence="1">The sequence shown here is derived from an EMBL/GenBank/DDBJ whole genome shotgun (WGS) entry which is preliminary data.</text>
</comment>
<organism evidence="1 2">
    <name type="scientific">Pseudomonas savastanoi pv. glycinea</name>
    <name type="common">Pseudomonas syringae pv. glycinea</name>
    <dbReference type="NCBI Taxonomy" id="318"/>
    <lineage>
        <taxon>Bacteria</taxon>
        <taxon>Pseudomonadati</taxon>
        <taxon>Pseudomonadota</taxon>
        <taxon>Gammaproteobacteria</taxon>
        <taxon>Pseudomonadales</taxon>
        <taxon>Pseudomonadaceae</taxon>
        <taxon>Pseudomonas</taxon>
    </lineage>
</organism>
<accession>A0A3M3VCD8</accession>
<name>A0A3M3VCD8_PSESG</name>
<gene>
    <name evidence="1" type="ORF">ALQ41_200157</name>
</gene>
<dbReference type="EMBL" id="RBPT01000304">
    <property type="protein sequence ID" value="RMO43168.1"/>
    <property type="molecule type" value="Genomic_DNA"/>
</dbReference>
<evidence type="ECO:0000313" key="2">
    <source>
        <dbReference type="Proteomes" id="UP000280599"/>
    </source>
</evidence>
<proteinExistence type="predicted"/>
<dbReference type="AlphaFoldDB" id="A0A3M3VCD8"/>